<dbReference type="CDD" id="cd00093">
    <property type="entry name" value="HTH_XRE"/>
    <property type="match status" value="1"/>
</dbReference>
<dbReference type="GO" id="GO:0005829">
    <property type="term" value="C:cytosol"/>
    <property type="evidence" value="ECO:0007669"/>
    <property type="project" value="TreeGrafter"/>
</dbReference>
<dbReference type="CDD" id="cd02209">
    <property type="entry name" value="cupin_XRE_C"/>
    <property type="match status" value="1"/>
</dbReference>
<gene>
    <name evidence="3" type="ORF">SPAR_25826</name>
</gene>
<comment type="caution">
    <text evidence="3">The sequence shown here is derived from an EMBL/GenBank/DDBJ whole genome shotgun (WGS) entry which is preliminary data.</text>
</comment>
<reference evidence="3 4" key="1">
    <citation type="submission" date="2013-05" db="EMBL/GenBank/DDBJ databases">
        <title>Genome sequence of Streptomyces sparsogenes DSM 40356.</title>
        <authorList>
            <person name="Coyne S."/>
            <person name="Seebeck F.P."/>
        </authorList>
    </citation>
    <scope>NUCLEOTIDE SEQUENCE [LARGE SCALE GENOMIC DNA]</scope>
    <source>
        <strain evidence="3 4">DSM 40356</strain>
    </source>
</reference>
<proteinExistence type="predicted"/>
<dbReference type="SUPFAM" id="SSF51182">
    <property type="entry name" value="RmlC-like cupins"/>
    <property type="match status" value="1"/>
</dbReference>
<dbReference type="PANTHER" id="PTHR46797">
    <property type="entry name" value="HTH-TYPE TRANSCRIPTIONAL REGULATOR"/>
    <property type="match status" value="1"/>
</dbReference>
<dbReference type="InterPro" id="IPR013096">
    <property type="entry name" value="Cupin_2"/>
</dbReference>
<dbReference type="InterPro" id="IPR011051">
    <property type="entry name" value="RmlC_Cupin_sf"/>
</dbReference>
<dbReference type="SMART" id="SM00530">
    <property type="entry name" value="HTH_XRE"/>
    <property type="match status" value="1"/>
</dbReference>
<dbReference type="STRING" id="67365.GCA_001704635_03369"/>
<protein>
    <submittedName>
        <fullName evidence="3">XRE family transcriptional regulator</fullName>
    </submittedName>
</protein>
<dbReference type="InterPro" id="IPR050807">
    <property type="entry name" value="TransReg_Diox_bact_type"/>
</dbReference>
<dbReference type="InterPro" id="IPR001387">
    <property type="entry name" value="Cro/C1-type_HTH"/>
</dbReference>
<dbReference type="SUPFAM" id="SSF47413">
    <property type="entry name" value="lambda repressor-like DNA-binding domains"/>
    <property type="match status" value="1"/>
</dbReference>
<feature type="domain" description="HTH cro/C1-type" evidence="2">
    <location>
        <begin position="16"/>
        <end position="70"/>
    </location>
</feature>
<accession>A0A1R1SDK8</accession>
<dbReference type="PROSITE" id="PS50943">
    <property type="entry name" value="HTH_CROC1"/>
    <property type="match status" value="1"/>
</dbReference>
<dbReference type="GO" id="GO:0003700">
    <property type="term" value="F:DNA-binding transcription factor activity"/>
    <property type="evidence" value="ECO:0007669"/>
    <property type="project" value="TreeGrafter"/>
</dbReference>
<name>A0A1R1SDK8_9ACTN</name>
<dbReference type="EMBL" id="ASQP01000332">
    <property type="protein sequence ID" value="OMI36501.1"/>
    <property type="molecule type" value="Genomic_DNA"/>
</dbReference>
<dbReference type="AlphaFoldDB" id="A0A1R1SDK8"/>
<organism evidence="3 4">
    <name type="scientific">Streptomyces sparsogenes DSM 40356</name>
    <dbReference type="NCBI Taxonomy" id="1331668"/>
    <lineage>
        <taxon>Bacteria</taxon>
        <taxon>Bacillati</taxon>
        <taxon>Actinomycetota</taxon>
        <taxon>Actinomycetes</taxon>
        <taxon>Kitasatosporales</taxon>
        <taxon>Streptomycetaceae</taxon>
        <taxon>Streptomyces</taxon>
    </lineage>
</organism>
<keyword evidence="4" id="KW-1185">Reference proteome</keyword>
<evidence type="ECO:0000259" key="2">
    <source>
        <dbReference type="PROSITE" id="PS50943"/>
    </source>
</evidence>
<keyword evidence="1" id="KW-0238">DNA-binding</keyword>
<dbReference type="Pfam" id="PF07883">
    <property type="entry name" value="Cupin_2"/>
    <property type="match status" value="1"/>
</dbReference>
<dbReference type="Pfam" id="PF01381">
    <property type="entry name" value="HTH_3"/>
    <property type="match status" value="1"/>
</dbReference>
<dbReference type="GO" id="GO:0003677">
    <property type="term" value="F:DNA binding"/>
    <property type="evidence" value="ECO:0007669"/>
    <property type="project" value="UniProtKB-KW"/>
</dbReference>
<dbReference type="GeneID" id="96747949"/>
<dbReference type="Gene3D" id="2.60.120.10">
    <property type="entry name" value="Jelly Rolls"/>
    <property type="match status" value="1"/>
</dbReference>
<dbReference type="InterPro" id="IPR010982">
    <property type="entry name" value="Lambda_DNA-bd_dom_sf"/>
</dbReference>
<dbReference type="Proteomes" id="UP000186168">
    <property type="component" value="Unassembled WGS sequence"/>
</dbReference>
<dbReference type="PANTHER" id="PTHR46797:SF1">
    <property type="entry name" value="METHYLPHOSPHONATE SYNTHASE"/>
    <property type="match status" value="1"/>
</dbReference>
<dbReference type="RefSeq" id="WP_065967855.1">
    <property type="nucleotide sequence ID" value="NZ_ASQP01000332.1"/>
</dbReference>
<dbReference type="Gene3D" id="1.10.260.40">
    <property type="entry name" value="lambda repressor-like DNA-binding domains"/>
    <property type="match status" value="1"/>
</dbReference>
<evidence type="ECO:0000256" key="1">
    <source>
        <dbReference type="ARBA" id="ARBA00023125"/>
    </source>
</evidence>
<evidence type="ECO:0000313" key="3">
    <source>
        <dbReference type="EMBL" id="OMI36501.1"/>
    </source>
</evidence>
<sequence length="190" mass="20783">MSNAHPEVRTGIGGRLRRRRRALHLTLSDVAEQTGLTEGYLSQVERDQANASVRTLQRLCEVLKLTVGDLFDQGGTTVSPVLRFRDSHGMSFGEGATKIKLTPGSFDHLEVLLGHFTPGGSTGVEPYTHGSSEELLLVLSGEVEVWVGGQHHRLSALDSIHYHSSDPHRIVEATGTHEARVLWAMAPPTY</sequence>
<evidence type="ECO:0000313" key="4">
    <source>
        <dbReference type="Proteomes" id="UP000186168"/>
    </source>
</evidence>
<dbReference type="InterPro" id="IPR014710">
    <property type="entry name" value="RmlC-like_jellyroll"/>
</dbReference>